<feature type="domain" description="Glycosyltransferase 2-like" evidence="1">
    <location>
        <begin position="5"/>
        <end position="163"/>
    </location>
</feature>
<sequence>MRSLTVITVTYNAEEVLERTLKSVREQTYPHIEHIVVDGKSQDGTLALIRQQENPCLKWVSEPDKGLYDAMNKGAAMATGDYLCFLNAGDTFYLPVTVEKMMNSFDAALDPDILYGETAIVDRSGDFLYMRRLSAPEVLTWRSFKQGMLVCHQAFMVKRSIFEPYDLNYRYSADVDWCIRMMKKSRYIHNTHLTLINYLNEGMTTANRKASLRERYRIMVKHYGEISTFLHHIWFIVRAVIKPEK</sequence>
<dbReference type="CDD" id="cd06433">
    <property type="entry name" value="GT_2_WfgS_like"/>
    <property type="match status" value="1"/>
</dbReference>
<keyword evidence="2" id="KW-0328">Glycosyltransferase</keyword>
<organism evidence="2 3">
    <name type="scientific">Petrimonas mucosa</name>
    <dbReference type="NCBI Taxonomy" id="1642646"/>
    <lineage>
        <taxon>Bacteria</taxon>
        <taxon>Pseudomonadati</taxon>
        <taxon>Bacteroidota</taxon>
        <taxon>Bacteroidia</taxon>
        <taxon>Bacteroidales</taxon>
        <taxon>Dysgonomonadaceae</taxon>
        <taxon>Petrimonas</taxon>
    </lineage>
</organism>
<protein>
    <submittedName>
        <fullName evidence="2">Putative glycosyltransferase MT1564</fullName>
        <ecNumber evidence="2">2.4.-.-</ecNumber>
    </submittedName>
</protein>
<dbReference type="RefSeq" id="WP_071136193.1">
    <property type="nucleotide sequence ID" value="NZ_DUQN01000136.1"/>
</dbReference>
<keyword evidence="3" id="KW-1185">Reference proteome</keyword>
<dbReference type="PANTHER" id="PTHR22916">
    <property type="entry name" value="GLYCOSYLTRANSFERASE"/>
    <property type="match status" value="1"/>
</dbReference>
<reference evidence="2 3" key="1">
    <citation type="submission" date="2016-08" db="EMBL/GenBank/DDBJ databases">
        <authorList>
            <person name="Seilhamer J.J."/>
        </authorList>
    </citation>
    <scope>NUCLEOTIDE SEQUENCE [LARGE SCALE GENOMIC DNA]</scope>
    <source>
        <strain evidence="2">ING2-E5A</strain>
    </source>
</reference>
<dbReference type="PANTHER" id="PTHR22916:SF3">
    <property type="entry name" value="UDP-GLCNAC:BETAGAL BETA-1,3-N-ACETYLGLUCOSAMINYLTRANSFERASE-LIKE PROTEIN 1"/>
    <property type="match status" value="1"/>
</dbReference>
<evidence type="ECO:0000313" key="2">
    <source>
        <dbReference type="EMBL" id="SCM56066.1"/>
    </source>
</evidence>
<dbReference type="InterPro" id="IPR029044">
    <property type="entry name" value="Nucleotide-diphossugar_trans"/>
</dbReference>
<evidence type="ECO:0000313" key="3">
    <source>
        <dbReference type="Proteomes" id="UP000178485"/>
    </source>
</evidence>
<proteinExistence type="predicted"/>
<dbReference type="STRING" id="1642646.ING2E5A_0706"/>
<dbReference type="AlphaFoldDB" id="A0A1G4G4S3"/>
<dbReference type="EC" id="2.4.-.-" evidence="2"/>
<dbReference type="Gene3D" id="3.90.550.10">
    <property type="entry name" value="Spore Coat Polysaccharide Biosynthesis Protein SpsA, Chain A"/>
    <property type="match status" value="1"/>
</dbReference>
<dbReference type="SUPFAM" id="SSF53448">
    <property type="entry name" value="Nucleotide-diphospho-sugar transferases"/>
    <property type="match status" value="1"/>
</dbReference>
<dbReference type="InterPro" id="IPR001173">
    <property type="entry name" value="Glyco_trans_2-like"/>
</dbReference>
<dbReference type="GO" id="GO:0016758">
    <property type="term" value="F:hexosyltransferase activity"/>
    <property type="evidence" value="ECO:0007669"/>
    <property type="project" value="UniProtKB-ARBA"/>
</dbReference>
<evidence type="ECO:0000259" key="1">
    <source>
        <dbReference type="Pfam" id="PF00535"/>
    </source>
</evidence>
<dbReference type="KEGG" id="pmuc:ING2E5A_0706"/>
<dbReference type="Proteomes" id="UP000178485">
    <property type="component" value="Chromosome i"/>
</dbReference>
<accession>A0A1G4G4S3</accession>
<dbReference type="EMBL" id="LT608328">
    <property type="protein sequence ID" value="SCM56066.1"/>
    <property type="molecule type" value="Genomic_DNA"/>
</dbReference>
<dbReference type="Pfam" id="PF00535">
    <property type="entry name" value="Glycos_transf_2"/>
    <property type="match status" value="1"/>
</dbReference>
<keyword evidence="2" id="KW-0808">Transferase</keyword>
<gene>
    <name evidence="2" type="ORF">ING2E5A_0706</name>
</gene>
<name>A0A1G4G4S3_9BACT</name>